<protein>
    <recommendedName>
        <fullName evidence="12">Alg9-like mannosyltransferase family protein</fullName>
    </recommendedName>
</protein>
<evidence type="ECO:0000256" key="6">
    <source>
        <dbReference type="ARBA" id="ARBA00022824"/>
    </source>
</evidence>
<evidence type="ECO:0000256" key="8">
    <source>
        <dbReference type="ARBA" id="ARBA00023136"/>
    </source>
</evidence>
<keyword evidence="6" id="KW-0256">Endoplasmic reticulum</keyword>
<evidence type="ECO:0000256" key="1">
    <source>
        <dbReference type="ARBA" id="ARBA00004127"/>
    </source>
</evidence>
<comment type="subcellular location">
    <subcellularLocation>
        <location evidence="1">Endomembrane system</location>
        <topology evidence="1">Multi-pass membrane protein</topology>
    </subcellularLocation>
    <subcellularLocation>
        <location evidence="2">Endoplasmic reticulum membrane</location>
    </subcellularLocation>
</comment>
<dbReference type="EMBL" id="JABBGM010000010">
    <property type="protein sequence ID" value="NML95551.1"/>
    <property type="molecule type" value="Genomic_DNA"/>
</dbReference>
<evidence type="ECO:0000256" key="4">
    <source>
        <dbReference type="ARBA" id="ARBA00022679"/>
    </source>
</evidence>
<accession>A0A7Y0BTC5</accession>
<feature type="transmembrane region" description="Helical" evidence="9">
    <location>
        <begin position="197"/>
        <end position="225"/>
    </location>
</feature>
<keyword evidence="8 9" id="KW-0472">Membrane</keyword>
<evidence type="ECO:0000256" key="9">
    <source>
        <dbReference type="SAM" id="Phobius"/>
    </source>
</evidence>
<feature type="transmembrane region" description="Helical" evidence="9">
    <location>
        <begin position="158"/>
        <end position="185"/>
    </location>
</feature>
<dbReference type="RefSeq" id="WP_169494752.1">
    <property type="nucleotide sequence ID" value="NZ_JABBGM010000010.1"/>
</dbReference>
<evidence type="ECO:0000256" key="5">
    <source>
        <dbReference type="ARBA" id="ARBA00022692"/>
    </source>
</evidence>
<evidence type="ECO:0000256" key="2">
    <source>
        <dbReference type="ARBA" id="ARBA00004586"/>
    </source>
</evidence>
<keyword evidence="4" id="KW-0808">Transferase</keyword>
<feature type="transmembrane region" description="Helical" evidence="9">
    <location>
        <begin position="331"/>
        <end position="349"/>
    </location>
</feature>
<feature type="transmembrane region" description="Helical" evidence="9">
    <location>
        <begin position="299"/>
        <end position="319"/>
    </location>
</feature>
<keyword evidence="7 9" id="KW-1133">Transmembrane helix</keyword>
<dbReference type="GO" id="GO:0000030">
    <property type="term" value="F:mannosyltransferase activity"/>
    <property type="evidence" value="ECO:0007669"/>
    <property type="project" value="TreeGrafter"/>
</dbReference>
<dbReference type="InterPro" id="IPR005599">
    <property type="entry name" value="GPI_mannosylTrfase"/>
</dbReference>
<comment type="caution">
    <text evidence="10">The sequence shown here is derived from an EMBL/GenBank/DDBJ whole genome shotgun (WGS) entry which is preliminary data.</text>
</comment>
<dbReference type="GO" id="GO:0012505">
    <property type="term" value="C:endomembrane system"/>
    <property type="evidence" value="ECO:0007669"/>
    <property type="project" value="UniProtKB-SubCell"/>
</dbReference>
<sequence>MAAILGVVLLGVGLRLATFSLFDLRYADEFMQYLEQGNRLATGHGIRPWEWRFGLRNALIPQMLSIPFALGHALAPGTLLGLELARALFLALACLALPAAWRLGGLAGRAQALVALFVAAVWWESVLYANLVLSETLATVLLLLSAAPLLDARASARALFVAGLAAGLGVLVRFQFGLFAAVLAGGALRLDLARWRAFALGAMAAGAAGAASDLAAGLVPFQWIWTNLTMNVGQNRASEFGTAPPLQYVTELARHFWPLLPIVLVAAWMAGWRYRPLFWAAIVNIAAHSLIAHKEYRFIWISVLALLVLAAIGSVEAVLRLQSRRGAAMTPLALALVIAGWASASGIAARANGGVLAGRMGGAVPQLANRAASDPAVCAIGLAYENRAHLVPALLARPVPILLAPEPLSPLPAGFANGANALLLERPPSDPRFARIACGAFADGEICLWQRPGACAPAPRWSYQAMLEANNL</sequence>
<dbReference type="Proteomes" id="UP000583556">
    <property type="component" value="Unassembled WGS sequence"/>
</dbReference>
<keyword evidence="11" id="KW-1185">Reference proteome</keyword>
<reference evidence="10 11" key="1">
    <citation type="submission" date="2020-04" db="EMBL/GenBank/DDBJ databases">
        <title>Novosphingobium sp. TW-4 isolated from soil.</title>
        <authorList>
            <person name="Dahal R.H."/>
            <person name="Chaudhary D.K."/>
        </authorList>
    </citation>
    <scope>NUCLEOTIDE SEQUENCE [LARGE SCALE GENOMIC DNA]</scope>
    <source>
        <strain evidence="10 11">TW-4</strain>
    </source>
</reference>
<gene>
    <name evidence="10" type="ORF">HHL27_17900</name>
</gene>
<feature type="transmembrane region" description="Helical" evidence="9">
    <location>
        <begin position="113"/>
        <end position="146"/>
    </location>
</feature>
<name>A0A7Y0BTC5_9SPHN</name>
<keyword evidence="3" id="KW-0328">Glycosyltransferase</keyword>
<feature type="transmembrane region" description="Helical" evidence="9">
    <location>
        <begin position="252"/>
        <end position="270"/>
    </location>
</feature>
<keyword evidence="5 9" id="KW-0812">Transmembrane</keyword>
<dbReference type="Pfam" id="PF03901">
    <property type="entry name" value="Glyco_transf_22"/>
    <property type="match status" value="1"/>
</dbReference>
<dbReference type="AlphaFoldDB" id="A0A7Y0BTC5"/>
<proteinExistence type="predicted"/>
<evidence type="ECO:0000313" key="10">
    <source>
        <dbReference type="EMBL" id="NML95551.1"/>
    </source>
</evidence>
<evidence type="ECO:0008006" key="12">
    <source>
        <dbReference type="Google" id="ProtNLM"/>
    </source>
</evidence>
<evidence type="ECO:0000313" key="11">
    <source>
        <dbReference type="Proteomes" id="UP000583556"/>
    </source>
</evidence>
<organism evidence="10 11">
    <name type="scientific">Novosphingobium olei</name>
    <dbReference type="NCBI Taxonomy" id="2728851"/>
    <lineage>
        <taxon>Bacteria</taxon>
        <taxon>Pseudomonadati</taxon>
        <taxon>Pseudomonadota</taxon>
        <taxon>Alphaproteobacteria</taxon>
        <taxon>Sphingomonadales</taxon>
        <taxon>Sphingomonadaceae</taxon>
        <taxon>Novosphingobium</taxon>
    </lineage>
</organism>
<evidence type="ECO:0000256" key="7">
    <source>
        <dbReference type="ARBA" id="ARBA00022989"/>
    </source>
</evidence>
<evidence type="ECO:0000256" key="3">
    <source>
        <dbReference type="ARBA" id="ARBA00022676"/>
    </source>
</evidence>
<dbReference type="PANTHER" id="PTHR22760">
    <property type="entry name" value="GLYCOSYLTRANSFERASE"/>
    <property type="match status" value="1"/>
</dbReference>
<feature type="transmembrane region" description="Helical" evidence="9">
    <location>
        <begin position="84"/>
        <end position="101"/>
    </location>
</feature>